<keyword evidence="1" id="KW-1133">Transmembrane helix</keyword>
<dbReference type="Proteomes" id="UP001148838">
    <property type="component" value="Unassembled WGS sequence"/>
</dbReference>
<feature type="transmembrane region" description="Helical" evidence="1">
    <location>
        <begin position="40"/>
        <end position="63"/>
    </location>
</feature>
<comment type="caution">
    <text evidence="2">The sequence shown here is derived from an EMBL/GenBank/DDBJ whole genome shotgun (WGS) entry which is preliminary data.</text>
</comment>
<keyword evidence="1" id="KW-0812">Transmembrane</keyword>
<reference evidence="2 3" key="1">
    <citation type="journal article" date="2022" name="Allergy">
        <title>Genome assembly and annotation of Periplaneta americana reveal a comprehensive cockroach allergen profile.</title>
        <authorList>
            <person name="Wang L."/>
            <person name="Xiong Q."/>
            <person name="Saelim N."/>
            <person name="Wang L."/>
            <person name="Nong W."/>
            <person name="Wan A.T."/>
            <person name="Shi M."/>
            <person name="Liu X."/>
            <person name="Cao Q."/>
            <person name="Hui J.H.L."/>
            <person name="Sookrung N."/>
            <person name="Leung T.F."/>
            <person name="Tungtrongchitr A."/>
            <person name="Tsui S.K.W."/>
        </authorList>
    </citation>
    <scope>NUCLEOTIDE SEQUENCE [LARGE SCALE GENOMIC DNA]</scope>
    <source>
        <strain evidence="2">PWHHKU_190912</strain>
    </source>
</reference>
<accession>A0ABQ8T487</accession>
<protein>
    <submittedName>
        <fullName evidence="2">Uncharacterized protein</fullName>
    </submittedName>
</protein>
<keyword evidence="1" id="KW-0472">Membrane</keyword>
<dbReference type="EMBL" id="JAJSOF020000017">
    <property type="protein sequence ID" value="KAJ4440505.1"/>
    <property type="molecule type" value="Genomic_DNA"/>
</dbReference>
<evidence type="ECO:0000313" key="2">
    <source>
        <dbReference type="EMBL" id="KAJ4440505.1"/>
    </source>
</evidence>
<sequence>MTRRKRENPEKTPHNLRIVHHKYNSATDEISTLVRGREPIIIVIVIVIIIIINIIINIIIIIYCMSESPSFTTIKNNW</sequence>
<proteinExistence type="predicted"/>
<organism evidence="2 3">
    <name type="scientific">Periplaneta americana</name>
    <name type="common">American cockroach</name>
    <name type="synonym">Blatta americana</name>
    <dbReference type="NCBI Taxonomy" id="6978"/>
    <lineage>
        <taxon>Eukaryota</taxon>
        <taxon>Metazoa</taxon>
        <taxon>Ecdysozoa</taxon>
        <taxon>Arthropoda</taxon>
        <taxon>Hexapoda</taxon>
        <taxon>Insecta</taxon>
        <taxon>Pterygota</taxon>
        <taxon>Neoptera</taxon>
        <taxon>Polyneoptera</taxon>
        <taxon>Dictyoptera</taxon>
        <taxon>Blattodea</taxon>
        <taxon>Blattoidea</taxon>
        <taxon>Blattidae</taxon>
        <taxon>Blattinae</taxon>
        <taxon>Periplaneta</taxon>
    </lineage>
</organism>
<name>A0ABQ8T487_PERAM</name>
<gene>
    <name evidence="2" type="ORF">ANN_08646</name>
</gene>
<evidence type="ECO:0000313" key="3">
    <source>
        <dbReference type="Proteomes" id="UP001148838"/>
    </source>
</evidence>
<keyword evidence="3" id="KW-1185">Reference proteome</keyword>
<evidence type="ECO:0000256" key="1">
    <source>
        <dbReference type="SAM" id="Phobius"/>
    </source>
</evidence>